<dbReference type="Proteomes" id="UP000766246">
    <property type="component" value="Unassembled WGS sequence"/>
</dbReference>
<protein>
    <submittedName>
        <fullName evidence="1">Uncharacterized protein</fullName>
    </submittedName>
</protein>
<evidence type="ECO:0000313" key="1">
    <source>
        <dbReference type="EMBL" id="MBE5919762.1"/>
    </source>
</evidence>
<evidence type="ECO:0000313" key="2">
    <source>
        <dbReference type="Proteomes" id="UP000766246"/>
    </source>
</evidence>
<reference evidence="1" key="1">
    <citation type="submission" date="2019-04" db="EMBL/GenBank/DDBJ databases">
        <title>Evolution of Biomass-Degrading Anaerobic Consortia Revealed by Metagenomics.</title>
        <authorList>
            <person name="Peng X."/>
        </authorList>
    </citation>
    <scope>NUCLEOTIDE SEQUENCE</scope>
    <source>
        <strain evidence="1">SIG311</strain>
    </source>
</reference>
<proteinExistence type="predicted"/>
<name>A0A927U9S8_9FIRM</name>
<dbReference type="AlphaFoldDB" id="A0A927U9S8"/>
<sequence length="129" mass="15000">MEDSADFKAVFEYFDGNVVYDYGTSDIYSKEDMDSAIDVIMDEFNTWEGYELHSIRYASDDFNSDANLSWLNELDGEHNFTECIEFLSDYRTPLEGNEVVSANCIYKDYTWCLAREDGGQWVLVSYGYE</sequence>
<comment type="caution">
    <text evidence="1">The sequence shown here is derived from an EMBL/GenBank/DDBJ whole genome shotgun (WGS) entry which is preliminary data.</text>
</comment>
<accession>A0A927U9S8</accession>
<gene>
    <name evidence="1" type="ORF">E7272_07935</name>
</gene>
<organism evidence="1 2">
    <name type="scientific">Pseudobutyrivibrio ruminis</name>
    <dbReference type="NCBI Taxonomy" id="46206"/>
    <lineage>
        <taxon>Bacteria</taxon>
        <taxon>Bacillati</taxon>
        <taxon>Bacillota</taxon>
        <taxon>Clostridia</taxon>
        <taxon>Lachnospirales</taxon>
        <taxon>Lachnospiraceae</taxon>
        <taxon>Pseudobutyrivibrio</taxon>
    </lineage>
</organism>
<dbReference type="EMBL" id="SVER01000018">
    <property type="protein sequence ID" value="MBE5919762.1"/>
    <property type="molecule type" value="Genomic_DNA"/>
</dbReference>